<dbReference type="Proteomes" id="UP000747013">
    <property type="component" value="Unassembled WGS sequence"/>
</dbReference>
<accession>A0A921HRM7</accession>
<comment type="caution">
    <text evidence="1">The sequence shown here is derived from an EMBL/GenBank/DDBJ whole genome shotgun (WGS) entry which is preliminary data.</text>
</comment>
<protein>
    <submittedName>
        <fullName evidence="1">Uncharacterized protein</fullName>
    </submittedName>
</protein>
<evidence type="ECO:0000313" key="2">
    <source>
        <dbReference type="Proteomes" id="UP000747013"/>
    </source>
</evidence>
<sequence length="115" mass="13125">MKRIDVQINHKLVGTCEAVIRSSSPLFKDIIDPWIEIEGFVPASPSLTDDQQVVLEWLKLTAPTGKPMQVVFWMMNNAAWGHLDELRDPLMELTDKEEFEVLAAFAQWGLEQEEA</sequence>
<name>A0A921HRM7_9LACO</name>
<evidence type="ECO:0000313" key="1">
    <source>
        <dbReference type="EMBL" id="HJF86050.1"/>
    </source>
</evidence>
<organism evidence="1 2">
    <name type="scientific">Companilactobacillus farciminis</name>
    <dbReference type="NCBI Taxonomy" id="1612"/>
    <lineage>
        <taxon>Bacteria</taxon>
        <taxon>Bacillati</taxon>
        <taxon>Bacillota</taxon>
        <taxon>Bacilli</taxon>
        <taxon>Lactobacillales</taxon>
        <taxon>Lactobacillaceae</taxon>
        <taxon>Companilactobacillus</taxon>
    </lineage>
</organism>
<gene>
    <name evidence="1" type="ORF">K8V88_01295</name>
</gene>
<dbReference type="AlphaFoldDB" id="A0A921HRM7"/>
<reference evidence="1" key="2">
    <citation type="submission" date="2021-09" db="EMBL/GenBank/DDBJ databases">
        <authorList>
            <person name="Gilroy R."/>
        </authorList>
    </citation>
    <scope>NUCLEOTIDE SEQUENCE</scope>
    <source>
        <strain evidence="1">7886</strain>
    </source>
</reference>
<reference evidence="1" key="1">
    <citation type="journal article" date="2021" name="PeerJ">
        <title>Extensive microbial diversity within the chicken gut microbiome revealed by metagenomics and culture.</title>
        <authorList>
            <person name="Gilroy R."/>
            <person name="Ravi A."/>
            <person name="Getino M."/>
            <person name="Pursley I."/>
            <person name="Horton D.L."/>
            <person name="Alikhan N.F."/>
            <person name="Baker D."/>
            <person name="Gharbi K."/>
            <person name="Hall N."/>
            <person name="Watson M."/>
            <person name="Adriaenssens E.M."/>
            <person name="Foster-Nyarko E."/>
            <person name="Jarju S."/>
            <person name="Secka A."/>
            <person name="Antonio M."/>
            <person name="Oren A."/>
            <person name="Chaudhuri R.R."/>
            <person name="La Ragione R."/>
            <person name="Hildebrand F."/>
            <person name="Pallen M.J."/>
        </authorList>
    </citation>
    <scope>NUCLEOTIDE SEQUENCE</scope>
    <source>
        <strain evidence="1">7886</strain>
    </source>
</reference>
<proteinExistence type="predicted"/>
<dbReference type="EMBL" id="DYWC01000034">
    <property type="protein sequence ID" value="HJF86050.1"/>
    <property type="molecule type" value="Genomic_DNA"/>
</dbReference>